<feature type="compositionally biased region" description="Basic and acidic residues" evidence="1">
    <location>
        <begin position="70"/>
        <end position="85"/>
    </location>
</feature>
<evidence type="ECO:0000256" key="1">
    <source>
        <dbReference type="SAM" id="MobiDB-lite"/>
    </source>
</evidence>
<feature type="compositionally biased region" description="Low complexity" evidence="1">
    <location>
        <begin position="88"/>
        <end position="101"/>
    </location>
</feature>
<evidence type="ECO:0000313" key="3">
    <source>
        <dbReference type="Proteomes" id="UP001597327"/>
    </source>
</evidence>
<keyword evidence="3" id="KW-1185">Reference proteome</keyword>
<accession>A0ABW4JYT5</accession>
<organism evidence="2 3">
    <name type="scientific">Roseibium aestuarii</name>
    <dbReference type="NCBI Taxonomy" id="2600299"/>
    <lineage>
        <taxon>Bacteria</taxon>
        <taxon>Pseudomonadati</taxon>
        <taxon>Pseudomonadota</taxon>
        <taxon>Alphaproteobacteria</taxon>
        <taxon>Hyphomicrobiales</taxon>
        <taxon>Stappiaceae</taxon>
        <taxon>Roseibium</taxon>
    </lineage>
</organism>
<comment type="caution">
    <text evidence="2">The sequence shown here is derived from an EMBL/GenBank/DDBJ whole genome shotgun (WGS) entry which is preliminary data.</text>
</comment>
<proteinExistence type="predicted"/>
<dbReference type="Proteomes" id="UP001597327">
    <property type="component" value="Unassembled WGS sequence"/>
</dbReference>
<dbReference type="EMBL" id="JBHUFA010000013">
    <property type="protein sequence ID" value="MFD1696992.1"/>
    <property type="molecule type" value="Genomic_DNA"/>
</dbReference>
<dbReference type="InterPro" id="IPR007407">
    <property type="entry name" value="DUF459"/>
</dbReference>
<protein>
    <submittedName>
        <fullName evidence="2">DUF459 domain-containing protein</fullName>
    </submittedName>
</protein>
<dbReference type="Pfam" id="PF04311">
    <property type="entry name" value="DUF459"/>
    <property type="match status" value="1"/>
</dbReference>
<sequence>MPETVYRRRTLPSLALACGLILCGAAVVLALVAAPAGAQTDGWGSRTPIVVAENGRFSFNPFGSLLRLFKGDDRQKSRPPKDGAKRNSSGAASSAASGGSSYSKPRFVEQAKDPEAGVLLVIGDEMADGVAEGLKFLLQDKPMVRTEKIIHPGSGLIGGKPVEWSADLRSFAELDRVRAVVVMMGQHDPASTLAGEPPVEFGTQAWADAYRTRTAQLVETVRGLRKPVIWIGLPPTNAPLLNADFQLFSTIHREEAEKGRGSYVGIWEIFLSDAGEYSSYGPDIDGQRKKLRTGDRIGFTWDGYLKVAFFVERELTRMLGGYGGLAFEGIADDPNFIVLTGRSTSSETDLLGGESSDPQDRLAATATLAERVLVRGEAMEAPTGRVDDWRR</sequence>
<evidence type="ECO:0000313" key="2">
    <source>
        <dbReference type="EMBL" id="MFD1696992.1"/>
    </source>
</evidence>
<feature type="region of interest" description="Disordered" evidence="1">
    <location>
        <begin position="70"/>
        <end position="106"/>
    </location>
</feature>
<name>A0ABW4JYT5_9HYPH</name>
<reference evidence="3" key="1">
    <citation type="journal article" date="2019" name="Int. J. Syst. Evol. Microbiol.">
        <title>The Global Catalogue of Microorganisms (GCM) 10K type strain sequencing project: providing services to taxonomists for standard genome sequencing and annotation.</title>
        <authorList>
            <consortium name="The Broad Institute Genomics Platform"/>
            <consortium name="The Broad Institute Genome Sequencing Center for Infectious Disease"/>
            <person name="Wu L."/>
            <person name="Ma J."/>
        </authorList>
    </citation>
    <scope>NUCLEOTIDE SEQUENCE [LARGE SCALE GENOMIC DNA]</scope>
    <source>
        <strain evidence="3">JCM 3369</strain>
    </source>
</reference>
<dbReference type="Gene3D" id="3.40.50.1110">
    <property type="entry name" value="SGNH hydrolase"/>
    <property type="match status" value="1"/>
</dbReference>
<dbReference type="SUPFAM" id="SSF52266">
    <property type="entry name" value="SGNH hydrolase"/>
    <property type="match status" value="1"/>
</dbReference>
<dbReference type="InterPro" id="IPR036514">
    <property type="entry name" value="SGNH_hydro_sf"/>
</dbReference>
<gene>
    <name evidence="2" type="ORF">ACFSC7_15850</name>
</gene>
<dbReference type="RefSeq" id="WP_149894203.1">
    <property type="nucleotide sequence ID" value="NZ_JBHUFA010000013.1"/>
</dbReference>